<feature type="domain" description="Glycosyltransferase RgtA/B/C/D-like" evidence="9">
    <location>
        <begin position="51"/>
        <end position="211"/>
    </location>
</feature>
<name>B6BJT4_SULGG</name>
<evidence type="ECO:0000313" key="10">
    <source>
        <dbReference type="EMBL" id="EHP31334.1"/>
    </source>
</evidence>
<feature type="transmembrane region" description="Helical" evidence="8">
    <location>
        <begin position="194"/>
        <end position="213"/>
    </location>
</feature>
<dbReference type="Pfam" id="PF13231">
    <property type="entry name" value="PMT_2"/>
    <property type="match status" value="1"/>
</dbReference>
<dbReference type="OrthoDB" id="9802649at2"/>
<protein>
    <submittedName>
        <fullName evidence="10">Glycosyl transferase, family 39</fullName>
    </submittedName>
</protein>
<keyword evidence="2" id="KW-1003">Cell membrane</keyword>
<evidence type="ECO:0000256" key="3">
    <source>
        <dbReference type="ARBA" id="ARBA00022676"/>
    </source>
</evidence>
<dbReference type="AlphaFoldDB" id="B6BJT4"/>
<evidence type="ECO:0000256" key="6">
    <source>
        <dbReference type="ARBA" id="ARBA00022989"/>
    </source>
</evidence>
<accession>H1FU28</accession>
<feature type="transmembrane region" description="Helical" evidence="8">
    <location>
        <begin position="323"/>
        <end position="343"/>
    </location>
</feature>
<keyword evidence="3" id="KW-0328">Glycosyltransferase</keyword>
<reference evidence="10 11" key="1">
    <citation type="journal article" date="2012" name="Proc. Natl. Acad. Sci. U.S.A.">
        <title>Genome and physiology of a model Epsilonproteobacterium responsible for sulfide detoxification in marine oxygen depletion zones.</title>
        <authorList>
            <person name="Grote J."/>
            <person name="Schott T."/>
            <person name="Bruckner C.G."/>
            <person name="Glockner F.O."/>
            <person name="Jost G."/>
            <person name="Teeling H."/>
            <person name="Labrenz M."/>
            <person name="Jurgens K."/>
        </authorList>
    </citation>
    <scope>NUCLEOTIDE SEQUENCE [LARGE SCALE GENOMIC DNA]</scope>
    <source>
        <strain evidence="10 11">GD1</strain>
    </source>
</reference>
<feature type="transmembrane region" description="Helical" evidence="8">
    <location>
        <begin position="12"/>
        <end position="33"/>
    </location>
</feature>
<dbReference type="eggNOG" id="COG1807">
    <property type="taxonomic scope" value="Bacteria"/>
</dbReference>
<feature type="transmembrane region" description="Helical" evidence="8">
    <location>
        <begin position="72"/>
        <end position="93"/>
    </location>
</feature>
<accession>B6BJT4</accession>
<sequence>MNLANKQHQNFLFFISFVAILRLTLAPFVGLGVDEAHYVLYALNLDLSYFDHPPLVGWVQYIFTSIFSTSEFGARVAAIIIGFVTSIFIYKLIYDINKNTNQAFIAVLALHASFLFNALFIMLMPDTLLFLLILPIIFTVIEIEKNDRLSTWLLLGLLLGLAGLSKYTAVLFIVPIILYVLLRRRYDLLYTQNIIPSIVLALIIILPVIVWNIQNDWSSFAYQSAHVVGSNSINWNGFASSIGAQFGAYNPFLTPLAFYGLYKALRSENSTIFLTALFGFVMILFFTYASLYKTALPHWSALFYMLFIPIGTFYMLQISKKYLKFAIGFGLLLSIIAYAELGFKFIPLPDHQSLHRDIYGWDEIMKRANEQITDANTEAIAVTNWTLASRAIYYNRNYDSAVYLVDDRDDQFDVWEKEKPLGKDLVIINTHSFEKNINKYMKCSEVIQYNKFDIMLNDSKVNTIQLIRCKNYQGLK</sequence>
<dbReference type="PANTHER" id="PTHR33908:SF11">
    <property type="entry name" value="MEMBRANE PROTEIN"/>
    <property type="match status" value="1"/>
</dbReference>
<dbReference type="HOGENOM" id="CLU_016165_3_0_7"/>
<comment type="subcellular location">
    <subcellularLocation>
        <location evidence="1">Cell membrane</location>
        <topology evidence="1">Multi-pass membrane protein</topology>
    </subcellularLocation>
</comment>
<dbReference type="STRING" id="929558.SMGD1_2812"/>
<dbReference type="GO" id="GO:0016763">
    <property type="term" value="F:pentosyltransferase activity"/>
    <property type="evidence" value="ECO:0007669"/>
    <property type="project" value="TreeGrafter"/>
</dbReference>
<dbReference type="GO" id="GO:0005886">
    <property type="term" value="C:plasma membrane"/>
    <property type="evidence" value="ECO:0007669"/>
    <property type="project" value="UniProtKB-SubCell"/>
</dbReference>
<organism evidence="10 11">
    <name type="scientific">Sulfurimonas gotlandica (strain DSM 19862 / JCM 16533 / GD1)</name>
    <dbReference type="NCBI Taxonomy" id="929558"/>
    <lineage>
        <taxon>Bacteria</taxon>
        <taxon>Pseudomonadati</taxon>
        <taxon>Campylobacterota</taxon>
        <taxon>Epsilonproteobacteria</taxon>
        <taxon>Campylobacterales</taxon>
        <taxon>Sulfurimonadaceae</taxon>
        <taxon>Sulfurimonas</taxon>
    </lineage>
</organism>
<evidence type="ECO:0000256" key="2">
    <source>
        <dbReference type="ARBA" id="ARBA00022475"/>
    </source>
</evidence>
<keyword evidence="6 8" id="KW-1133">Transmembrane helix</keyword>
<evidence type="ECO:0000256" key="5">
    <source>
        <dbReference type="ARBA" id="ARBA00022692"/>
    </source>
</evidence>
<proteinExistence type="predicted"/>
<evidence type="ECO:0000256" key="4">
    <source>
        <dbReference type="ARBA" id="ARBA00022679"/>
    </source>
</evidence>
<dbReference type="GO" id="GO:0009103">
    <property type="term" value="P:lipopolysaccharide biosynthetic process"/>
    <property type="evidence" value="ECO:0007669"/>
    <property type="project" value="UniProtKB-ARBA"/>
</dbReference>
<gene>
    <name evidence="10" type="ORF">SMGD1_2812</name>
</gene>
<keyword evidence="7 8" id="KW-0472">Membrane</keyword>
<keyword evidence="4 10" id="KW-0808">Transferase</keyword>
<evidence type="ECO:0000256" key="8">
    <source>
        <dbReference type="SAM" id="Phobius"/>
    </source>
</evidence>
<feature type="transmembrane region" description="Helical" evidence="8">
    <location>
        <begin position="298"/>
        <end position="316"/>
    </location>
</feature>
<dbReference type="EMBL" id="AFRZ01000001">
    <property type="protein sequence ID" value="EHP31334.1"/>
    <property type="molecule type" value="Genomic_DNA"/>
</dbReference>
<keyword evidence="11" id="KW-1185">Reference proteome</keyword>
<dbReference type="InterPro" id="IPR038731">
    <property type="entry name" value="RgtA/B/C-like"/>
</dbReference>
<dbReference type="Proteomes" id="UP000006431">
    <property type="component" value="Unassembled WGS sequence"/>
</dbReference>
<feature type="transmembrane region" description="Helical" evidence="8">
    <location>
        <begin position="153"/>
        <end position="182"/>
    </location>
</feature>
<evidence type="ECO:0000259" key="9">
    <source>
        <dbReference type="Pfam" id="PF13231"/>
    </source>
</evidence>
<comment type="caution">
    <text evidence="10">The sequence shown here is derived from an EMBL/GenBank/DDBJ whole genome shotgun (WGS) entry which is preliminary data.</text>
</comment>
<keyword evidence="5 8" id="KW-0812">Transmembrane</keyword>
<evidence type="ECO:0000313" key="11">
    <source>
        <dbReference type="Proteomes" id="UP000006431"/>
    </source>
</evidence>
<dbReference type="InterPro" id="IPR050297">
    <property type="entry name" value="LipidA_mod_glycosyltrf_83"/>
</dbReference>
<dbReference type="RefSeq" id="WP_008337587.1">
    <property type="nucleotide sequence ID" value="NZ_AFRZ01000001.1"/>
</dbReference>
<dbReference type="PANTHER" id="PTHR33908">
    <property type="entry name" value="MANNOSYLTRANSFERASE YKCB-RELATED"/>
    <property type="match status" value="1"/>
</dbReference>
<dbReference type="PATRIC" id="fig|929558.5.peg.2802"/>
<feature type="transmembrane region" description="Helical" evidence="8">
    <location>
        <begin position="114"/>
        <end position="141"/>
    </location>
</feature>
<feature type="transmembrane region" description="Helical" evidence="8">
    <location>
        <begin position="271"/>
        <end position="292"/>
    </location>
</feature>
<evidence type="ECO:0000256" key="1">
    <source>
        <dbReference type="ARBA" id="ARBA00004651"/>
    </source>
</evidence>
<evidence type="ECO:0000256" key="7">
    <source>
        <dbReference type="ARBA" id="ARBA00023136"/>
    </source>
</evidence>
<feature type="transmembrane region" description="Helical" evidence="8">
    <location>
        <begin position="233"/>
        <end position="259"/>
    </location>
</feature>